<evidence type="ECO:0000313" key="3">
    <source>
        <dbReference type="Proteomes" id="UP000005439"/>
    </source>
</evidence>
<reference evidence="3" key="1">
    <citation type="submission" date="2011-12" db="EMBL/GenBank/DDBJ databases">
        <title>The complete genome of chromosome of Sulfobacillus acidophilus DSM 10332.</title>
        <authorList>
            <person name="Lucas S."/>
            <person name="Han J."/>
            <person name="Lapidus A."/>
            <person name="Bruce D."/>
            <person name="Goodwin L."/>
            <person name="Pitluck S."/>
            <person name="Peters L."/>
            <person name="Kyrpides N."/>
            <person name="Mavromatis K."/>
            <person name="Ivanova N."/>
            <person name="Mikhailova N."/>
            <person name="Chertkov O."/>
            <person name="Saunders E."/>
            <person name="Detter J.C."/>
            <person name="Tapia R."/>
            <person name="Han C."/>
            <person name="Land M."/>
            <person name="Hauser L."/>
            <person name="Markowitz V."/>
            <person name="Cheng J.-F."/>
            <person name="Hugenholtz P."/>
            <person name="Woyke T."/>
            <person name="Wu D."/>
            <person name="Pukall R."/>
            <person name="Gehrich-Schroeter G."/>
            <person name="Schneider S."/>
            <person name="Klenk H.-P."/>
            <person name="Eisen J.A."/>
        </authorList>
    </citation>
    <scope>NUCLEOTIDE SEQUENCE [LARGE SCALE GENOMIC DNA]</scope>
    <source>
        <strain evidence="3">ATCC 700253 / DSM 10332 / NAL</strain>
    </source>
</reference>
<dbReference type="InterPro" id="IPR002831">
    <property type="entry name" value="Tscrpt_reg_TrmB_N"/>
</dbReference>
<evidence type="ECO:0000313" key="2">
    <source>
        <dbReference type="EMBL" id="AEW03837.1"/>
    </source>
</evidence>
<dbReference type="KEGG" id="sap:Sulac_0268"/>
<reference evidence="2 3" key="2">
    <citation type="journal article" date="2012" name="Stand. Genomic Sci.">
        <title>Complete genome sequence of the moderately thermophilic mineral-sulfide-oxidizing firmicute Sulfobacillus acidophilus type strain (NAL(T)).</title>
        <authorList>
            <person name="Anderson I."/>
            <person name="Chertkov O."/>
            <person name="Chen A."/>
            <person name="Saunders E."/>
            <person name="Lapidus A."/>
            <person name="Nolan M."/>
            <person name="Lucas S."/>
            <person name="Hammon N."/>
            <person name="Deshpande S."/>
            <person name="Cheng J.F."/>
            <person name="Han C."/>
            <person name="Tapia R."/>
            <person name="Goodwin L.A."/>
            <person name="Pitluck S."/>
            <person name="Liolios K."/>
            <person name="Pagani I."/>
            <person name="Ivanova N."/>
            <person name="Mikhailova N."/>
            <person name="Pati A."/>
            <person name="Palaniappan K."/>
            <person name="Land M."/>
            <person name="Pan C."/>
            <person name="Rohde M."/>
            <person name="Pukall R."/>
            <person name="Goker M."/>
            <person name="Detter J.C."/>
            <person name="Woyke T."/>
            <person name="Bristow J."/>
            <person name="Eisen J.A."/>
            <person name="Markowitz V."/>
            <person name="Hugenholtz P."/>
            <person name="Kyrpides N.C."/>
            <person name="Klenk H.P."/>
            <person name="Mavromatis K."/>
        </authorList>
    </citation>
    <scope>NUCLEOTIDE SEQUENCE [LARGE SCALE GENOMIC DNA]</scope>
    <source>
        <strain evidence="3">ATCC 700253 / DSM 10332 / NAL</strain>
    </source>
</reference>
<sequence length="239" mass="26299">MDPVKALQEIGWSELEARVYVALWESGTDLSGYQVAKAAHIARANVYPVLERLIRRGAVQEYPATEGSRYRAVPFTTIAEAQMAIWSERMANLKEALAKPLTPPRVAVARGVEAGLTHGFRVIQEASRTLDIGASYGSVRPFANALAEARQRGVKERFLCFDRCPPPGCGVCQDPIMVGTGPFRSTGWLLLVRDKEDALIASGTDEKREILLTDLAPIQETVQLLLTLGEDRALQIRPE</sequence>
<dbReference type="EMBL" id="CP003179">
    <property type="protein sequence ID" value="AEW03837.1"/>
    <property type="molecule type" value="Genomic_DNA"/>
</dbReference>
<dbReference type="Gene3D" id="1.10.10.10">
    <property type="entry name" value="Winged helix-like DNA-binding domain superfamily/Winged helix DNA-binding domain"/>
    <property type="match status" value="1"/>
</dbReference>
<dbReference type="SUPFAM" id="SSF46785">
    <property type="entry name" value="Winged helix' DNA-binding domain"/>
    <property type="match status" value="1"/>
</dbReference>
<dbReference type="AlphaFoldDB" id="G8TWY9"/>
<dbReference type="InterPro" id="IPR036388">
    <property type="entry name" value="WH-like_DNA-bd_sf"/>
</dbReference>
<keyword evidence="3" id="KW-1185">Reference proteome</keyword>
<dbReference type="InterPro" id="IPR051797">
    <property type="entry name" value="TrmB-like"/>
</dbReference>
<dbReference type="Proteomes" id="UP000005439">
    <property type="component" value="Chromosome"/>
</dbReference>
<proteinExistence type="predicted"/>
<dbReference type="PANTHER" id="PTHR34293:SF1">
    <property type="entry name" value="HTH-TYPE TRANSCRIPTIONAL REGULATOR TRMBL2"/>
    <property type="match status" value="1"/>
</dbReference>
<dbReference type="STRING" id="679936.Sulac_0268"/>
<dbReference type="Pfam" id="PF01978">
    <property type="entry name" value="TrmB"/>
    <property type="match status" value="1"/>
</dbReference>
<gene>
    <name evidence="2" type="ordered locus">Sulac_0268</name>
</gene>
<protein>
    <submittedName>
        <fullName evidence="2">Transcriptional regulator, TrmB</fullName>
    </submittedName>
</protein>
<organism evidence="2 3">
    <name type="scientific">Sulfobacillus acidophilus (strain ATCC 700253 / DSM 10332 / NAL)</name>
    <dbReference type="NCBI Taxonomy" id="679936"/>
    <lineage>
        <taxon>Bacteria</taxon>
        <taxon>Bacillati</taxon>
        <taxon>Bacillota</taxon>
        <taxon>Clostridia</taxon>
        <taxon>Eubacteriales</taxon>
        <taxon>Clostridiales Family XVII. Incertae Sedis</taxon>
        <taxon>Sulfobacillus</taxon>
    </lineage>
</organism>
<dbReference type="InterPro" id="IPR036390">
    <property type="entry name" value="WH_DNA-bd_sf"/>
</dbReference>
<dbReference type="HOGENOM" id="CLU_1160618_0_0_9"/>
<name>G8TWY9_SULAD</name>
<accession>G8TWY9</accession>
<dbReference type="PANTHER" id="PTHR34293">
    <property type="entry name" value="HTH-TYPE TRANSCRIPTIONAL REGULATOR TRMBL2"/>
    <property type="match status" value="1"/>
</dbReference>
<dbReference type="PATRIC" id="fig|679936.5.peg.274"/>
<feature type="domain" description="Transcription regulator TrmB N-terminal" evidence="1">
    <location>
        <begin position="7"/>
        <end position="75"/>
    </location>
</feature>
<evidence type="ECO:0000259" key="1">
    <source>
        <dbReference type="Pfam" id="PF01978"/>
    </source>
</evidence>